<dbReference type="GeneID" id="88849539"/>
<feature type="domain" description="Aldehyde dehydrogenase" evidence="8">
    <location>
        <begin position="2"/>
        <end position="430"/>
    </location>
</feature>
<sequence>MNEQQIREVVEQQRAYFMSHATMDVSARRAALRRLREAVQAHEDDIAQALHADLGKSADEGYMCETGLALSEIRYQLRHVSRWARSRPRATDLANAVATSRVKRVPYGVTLVMAPWNYPFLLTLEPLAGALAAGNTVVVKPSAYAPASSAVLRQICEEAFEPELVSVIEGGRAENEALLDQRWDNIFFTGSVAVGKLVMARAAEHLTPVTLELGGKSPCIVERSANLRVAARRIAFGKWLNVGQTCVAPDYVLVDREIKDELIGLIREECENMYGSDALASPAFGKMVNRKHFDRVMGLIDPTKVVMGGHGNERTLRIEPTIMDNVTPADAVMGQEIFGPVLPVMAYDGLEEALRFVEERPTPLALYLFTARHALARRVMREVPFGGGCVNDTIMHLATSRMGFGGMGASGMGSYHGRKSFEAFTHEKSIVDKATWFDAPFRYQPYAAWKRFFVRKFVH</sequence>
<dbReference type="InterPro" id="IPR016162">
    <property type="entry name" value="Ald_DH_N"/>
</dbReference>
<dbReference type="AlphaFoldDB" id="A0A3G9JZG6"/>
<keyword evidence="2 4" id="KW-0560">Oxidoreductase</keyword>
<dbReference type="Gene3D" id="3.40.309.10">
    <property type="entry name" value="Aldehyde Dehydrogenase, Chain A, domain 2"/>
    <property type="match status" value="1"/>
</dbReference>
<evidence type="ECO:0000256" key="3">
    <source>
        <dbReference type="ARBA" id="ARBA00023027"/>
    </source>
</evidence>
<dbReference type="FunFam" id="3.40.309.10:FF:000003">
    <property type="entry name" value="Aldehyde dehydrogenase"/>
    <property type="match status" value="1"/>
</dbReference>
<dbReference type="GO" id="GO:0004029">
    <property type="term" value="F:aldehyde dehydrogenase (NAD+) activity"/>
    <property type="evidence" value="ECO:0007669"/>
    <property type="project" value="TreeGrafter"/>
</dbReference>
<protein>
    <recommendedName>
        <fullName evidence="4">Aldehyde dehydrogenase</fullName>
    </recommendedName>
</protein>
<evidence type="ECO:0000256" key="7">
    <source>
        <dbReference type="RuleBase" id="RU003345"/>
    </source>
</evidence>
<dbReference type="InterPro" id="IPR012394">
    <property type="entry name" value="Aldehyde_DH_NAD(P)"/>
</dbReference>
<evidence type="ECO:0000256" key="5">
    <source>
        <dbReference type="PIRSR" id="PIRSR036492-1"/>
    </source>
</evidence>
<evidence type="ECO:0000256" key="4">
    <source>
        <dbReference type="PIRNR" id="PIRNR036492"/>
    </source>
</evidence>
<feature type="active site" evidence="5 6">
    <location>
        <position position="212"/>
    </location>
</feature>
<dbReference type="FunFam" id="3.40.605.10:FF:000004">
    <property type="entry name" value="Aldehyde dehydrogenase"/>
    <property type="match status" value="1"/>
</dbReference>
<dbReference type="OrthoDB" id="6882680at2"/>
<comment type="similarity">
    <text evidence="1 4 7">Belongs to the aldehyde dehydrogenase family.</text>
</comment>
<dbReference type="InterPro" id="IPR016161">
    <property type="entry name" value="Ald_DH/histidinol_DH"/>
</dbReference>
<keyword evidence="10" id="KW-1185">Reference proteome</keyword>
<dbReference type="Pfam" id="PF00171">
    <property type="entry name" value="Aldedh"/>
    <property type="match status" value="1"/>
</dbReference>
<dbReference type="Proteomes" id="UP000273154">
    <property type="component" value="Chromosome"/>
</dbReference>
<proteinExistence type="inferred from homology"/>
<dbReference type="SUPFAM" id="SSF53720">
    <property type="entry name" value="ALDH-like"/>
    <property type="match status" value="1"/>
</dbReference>
<dbReference type="Gene3D" id="3.40.605.10">
    <property type="entry name" value="Aldehyde Dehydrogenase, Chain A, domain 1"/>
    <property type="match status" value="1"/>
</dbReference>
<dbReference type="GO" id="GO:0005737">
    <property type="term" value="C:cytoplasm"/>
    <property type="evidence" value="ECO:0007669"/>
    <property type="project" value="TreeGrafter"/>
</dbReference>
<dbReference type="CDD" id="cd07136">
    <property type="entry name" value="ALDH_YwdH-P39616"/>
    <property type="match status" value="1"/>
</dbReference>
<dbReference type="PANTHER" id="PTHR43570">
    <property type="entry name" value="ALDEHYDE DEHYDROGENASE"/>
    <property type="match status" value="1"/>
</dbReference>
<evidence type="ECO:0000256" key="6">
    <source>
        <dbReference type="PROSITE-ProRule" id="PRU10007"/>
    </source>
</evidence>
<evidence type="ECO:0000259" key="8">
    <source>
        <dbReference type="Pfam" id="PF00171"/>
    </source>
</evidence>
<reference evidence="10" key="1">
    <citation type="submission" date="2018-11" db="EMBL/GenBank/DDBJ databases">
        <title>Comparative genomics of Parolsenella catena and Libanicoccus massiliensis: Reclassification of Libanicoccus massiliensis as Parolsenella massiliensis comb. nov.</title>
        <authorList>
            <person name="Sakamoto M."/>
            <person name="Ikeyama N."/>
            <person name="Murakami T."/>
            <person name="Mori H."/>
            <person name="Yuki M."/>
            <person name="Ohkuma M."/>
        </authorList>
    </citation>
    <scope>NUCLEOTIDE SEQUENCE [LARGE SCALE GENOMIC DNA]</scope>
    <source>
        <strain evidence="10">JCM 31932</strain>
    </source>
</reference>
<dbReference type="GO" id="GO:0006081">
    <property type="term" value="P:aldehyde metabolic process"/>
    <property type="evidence" value="ECO:0007669"/>
    <property type="project" value="InterPro"/>
</dbReference>
<evidence type="ECO:0000256" key="1">
    <source>
        <dbReference type="ARBA" id="ARBA00009986"/>
    </source>
</evidence>
<dbReference type="PROSITE" id="PS00687">
    <property type="entry name" value="ALDEHYDE_DEHYDR_GLU"/>
    <property type="match status" value="1"/>
</dbReference>
<gene>
    <name evidence="9" type="primary">aldA</name>
    <name evidence="9" type="ORF">Pcatena_13950</name>
</gene>
<dbReference type="KEGG" id="pcat:Pcatena_13950"/>
<dbReference type="PIRSF" id="PIRSF036492">
    <property type="entry name" value="ALDH"/>
    <property type="match status" value="1"/>
</dbReference>
<dbReference type="RefSeq" id="WP_126422931.1">
    <property type="nucleotide sequence ID" value="NZ_AP019367.1"/>
</dbReference>
<dbReference type="InterPro" id="IPR029510">
    <property type="entry name" value="Ald_DH_CS_GLU"/>
</dbReference>
<evidence type="ECO:0000313" key="9">
    <source>
        <dbReference type="EMBL" id="BBH50808.1"/>
    </source>
</evidence>
<keyword evidence="3" id="KW-0520">NAD</keyword>
<evidence type="ECO:0000313" key="10">
    <source>
        <dbReference type="Proteomes" id="UP000273154"/>
    </source>
</evidence>
<dbReference type="EMBL" id="AP019367">
    <property type="protein sequence ID" value="BBH50808.1"/>
    <property type="molecule type" value="Genomic_DNA"/>
</dbReference>
<evidence type="ECO:0000256" key="2">
    <source>
        <dbReference type="ARBA" id="ARBA00023002"/>
    </source>
</evidence>
<accession>A0A3G9JZG6</accession>
<organism evidence="9 10">
    <name type="scientific">Parolsenella catena</name>
    <dbReference type="NCBI Taxonomy" id="2003188"/>
    <lineage>
        <taxon>Bacteria</taxon>
        <taxon>Bacillati</taxon>
        <taxon>Actinomycetota</taxon>
        <taxon>Coriobacteriia</taxon>
        <taxon>Coriobacteriales</taxon>
        <taxon>Atopobiaceae</taxon>
        <taxon>Parolsenella</taxon>
    </lineage>
</organism>
<dbReference type="InterPro" id="IPR015590">
    <property type="entry name" value="Aldehyde_DH_dom"/>
</dbReference>
<dbReference type="PANTHER" id="PTHR43570:SF16">
    <property type="entry name" value="ALDEHYDE DEHYDROGENASE TYPE III, ISOFORM Q"/>
    <property type="match status" value="1"/>
</dbReference>
<feature type="active site" evidence="5">
    <location>
        <position position="246"/>
    </location>
</feature>
<name>A0A3G9JZG6_9ACTN</name>
<dbReference type="InterPro" id="IPR016163">
    <property type="entry name" value="Ald_DH_C"/>
</dbReference>